<evidence type="ECO:0000313" key="1">
    <source>
        <dbReference type="EMBL" id="MDI2112748.1"/>
    </source>
</evidence>
<protein>
    <submittedName>
        <fullName evidence="1">Uncharacterized protein</fullName>
    </submittedName>
</protein>
<organism evidence="1 4">
    <name type="scientific">Commensalibacter nepenthis</name>
    <dbReference type="NCBI Taxonomy" id="3043872"/>
    <lineage>
        <taxon>Bacteria</taxon>
        <taxon>Pseudomonadati</taxon>
        <taxon>Pseudomonadota</taxon>
        <taxon>Alphaproteobacteria</taxon>
        <taxon>Acetobacterales</taxon>
        <taxon>Acetobacteraceae</taxon>
    </lineage>
</organism>
<accession>A0ABT6Q777</accession>
<evidence type="ECO:0000313" key="3">
    <source>
        <dbReference type="EMBL" id="MDI2113971.1"/>
    </source>
</evidence>
<dbReference type="EMBL" id="JASBAN010000001">
    <property type="protein sequence ID" value="MDI2112748.1"/>
    <property type="molecule type" value="Genomic_DNA"/>
</dbReference>
<reference evidence="1" key="1">
    <citation type="submission" date="2023-05" db="EMBL/GenBank/DDBJ databases">
        <title>Whole genome sequence of Commensalibacter sp.</title>
        <authorList>
            <person name="Charoenyingcharoen P."/>
            <person name="Yukphan P."/>
        </authorList>
    </citation>
    <scope>NUCLEOTIDE SEQUENCE</scope>
    <source>
        <strain evidence="1">TBRC 10068</strain>
    </source>
</reference>
<comment type="caution">
    <text evidence="1">The sequence shown here is derived from an EMBL/GenBank/DDBJ whole genome shotgun (WGS) entry which is preliminary data.</text>
</comment>
<evidence type="ECO:0000313" key="4">
    <source>
        <dbReference type="Proteomes" id="UP001431775"/>
    </source>
</evidence>
<proteinExistence type="predicted"/>
<sequence>MKILIPDDYQNASLQLNCIKKLYQHEILVLGNLQEEENLAEQIKDIEAIILIRERTIINQDLLKKCLI</sequence>
<dbReference type="Gene3D" id="3.40.50.720">
    <property type="entry name" value="NAD(P)-binding Rossmann-like Domain"/>
    <property type="match status" value="1"/>
</dbReference>
<evidence type="ECO:0000313" key="2">
    <source>
        <dbReference type="EMBL" id="MDI2113968.1"/>
    </source>
</evidence>
<dbReference type="RefSeq" id="WP_281462379.1">
    <property type="nucleotide sequence ID" value="NZ_JASBAN010000001.1"/>
</dbReference>
<dbReference type="Proteomes" id="UP001431775">
    <property type="component" value="Unassembled WGS sequence"/>
</dbReference>
<dbReference type="EMBL" id="JASBAN010000011">
    <property type="protein sequence ID" value="MDI2113968.1"/>
    <property type="molecule type" value="Genomic_DNA"/>
</dbReference>
<dbReference type="SUPFAM" id="SSF52283">
    <property type="entry name" value="Formate/glycerate dehydrogenase catalytic domain-like"/>
    <property type="match status" value="1"/>
</dbReference>
<keyword evidence="4" id="KW-1185">Reference proteome</keyword>
<gene>
    <name evidence="1" type="ORF">QJV33_05540</name>
    <name evidence="2" type="ORF">QJV33_11870</name>
    <name evidence="3" type="ORF">QJV33_11885</name>
</gene>
<dbReference type="EMBL" id="JASBAN010000011">
    <property type="protein sequence ID" value="MDI2113971.1"/>
    <property type="molecule type" value="Genomic_DNA"/>
</dbReference>
<name>A0ABT6Q777_9PROT</name>